<gene>
    <name evidence="2" type="ORF">E2N92_06825</name>
</gene>
<dbReference type="KEGG" id="mfk:E2N92_06825"/>
<feature type="region of interest" description="Disordered" evidence="1">
    <location>
        <begin position="34"/>
        <end position="66"/>
    </location>
</feature>
<dbReference type="AlphaFoldDB" id="A0A8G1A2E2"/>
<organism evidence="2 3">
    <name type="scientific">Methanofollis formosanus</name>
    <dbReference type="NCBI Taxonomy" id="299308"/>
    <lineage>
        <taxon>Archaea</taxon>
        <taxon>Methanobacteriati</taxon>
        <taxon>Methanobacteriota</taxon>
        <taxon>Stenosarchaea group</taxon>
        <taxon>Methanomicrobia</taxon>
        <taxon>Methanomicrobiales</taxon>
        <taxon>Methanomicrobiaceae</taxon>
        <taxon>Methanofollis</taxon>
    </lineage>
</organism>
<dbReference type="RefSeq" id="WP_220680470.1">
    <property type="nucleotide sequence ID" value="NZ_CP037968.1"/>
</dbReference>
<feature type="compositionally biased region" description="Polar residues" evidence="1">
    <location>
        <begin position="43"/>
        <end position="52"/>
    </location>
</feature>
<proteinExistence type="predicted"/>
<dbReference type="OrthoDB" id="112199at2157"/>
<dbReference type="Proteomes" id="UP000826709">
    <property type="component" value="Chromosome"/>
</dbReference>
<reference evidence="2" key="2">
    <citation type="submission" date="2019-03" db="EMBL/GenBank/DDBJ databases">
        <authorList>
            <person name="Chen S.-C."/>
            <person name="Wu S.-Y."/>
            <person name="Lai M.-C."/>
        </authorList>
    </citation>
    <scope>NUCLEOTIDE SEQUENCE</scope>
    <source>
        <strain evidence="2">ML15</strain>
    </source>
</reference>
<name>A0A8G1A2E2_9EURY</name>
<evidence type="ECO:0008006" key="4">
    <source>
        <dbReference type="Google" id="ProtNLM"/>
    </source>
</evidence>
<keyword evidence="3" id="KW-1185">Reference proteome</keyword>
<evidence type="ECO:0000313" key="2">
    <source>
        <dbReference type="EMBL" id="QYZ79166.1"/>
    </source>
</evidence>
<dbReference type="PROSITE" id="PS51257">
    <property type="entry name" value="PROKAR_LIPOPROTEIN"/>
    <property type="match status" value="1"/>
</dbReference>
<protein>
    <recommendedName>
        <fullName evidence="4">Lipoprotein</fullName>
    </recommendedName>
</protein>
<accession>A0A8G1A2E2</accession>
<evidence type="ECO:0000256" key="1">
    <source>
        <dbReference type="SAM" id="MobiDB-lite"/>
    </source>
</evidence>
<reference evidence="2" key="1">
    <citation type="journal article" date="2005" name="Int. J. Syst. Evol. Microbiol.">
        <title>Methanofollis formosanus sp. nov., isolated from a fish pond.</title>
        <authorList>
            <person name="Wu S.Y."/>
            <person name="Chen S.C."/>
            <person name="Lai M.C."/>
        </authorList>
    </citation>
    <scope>NUCLEOTIDE SEQUENCE</scope>
    <source>
        <strain evidence="2">ML15</strain>
    </source>
</reference>
<dbReference type="EMBL" id="CP037968">
    <property type="protein sequence ID" value="QYZ79166.1"/>
    <property type="molecule type" value="Genomic_DNA"/>
</dbReference>
<evidence type="ECO:0000313" key="3">
    <source>
        <dbReference type="Proteomes" id="UP000826709"/>
    </source>
</evidence>
<sequence>MRMQRRDLLVCFVLLVSLLACGCTLPGDDGTQSDTTHAPALTPASSSQTGNKPLQPVPTPPGQWDGKEPYEVKLVDPATYHITPTDTPIPTMKQPDDLHIDTRAMMNYATISSENSTGVMATEIYRVPTPYWELNYTVAASNPEYARFKIEIRDPNDPNRFVGEVSLDRADFSKGTNSTKTDTSCSGSLALREGFREYYFVIYPEYLRSFSVVVQVPKKYLV</sequence>